<evidence type="ECO:0000256" key="6">
    <source>
        <dbReference type="ARBA" id="ARBA00022989"/>
    </source>
</evidence>
<dbReference type="Pfam" id="PF08372">
    <property type="entry name" value="PRT_C"/>
    <property type="match status" value="1"/>
</dbReference>
<organism evidence="11 12">
    <name type="scientific">Senna tora</name>
    <dbReference type="NCBI Taxonomy" id="362788"/>
    <lineage>
        <taxon>Eukaryota</taxon>
        <taxon>Viridiplantae</taxon>
        <taxon>Streptophyta</taxon>
        <taxon>Embryophyta</taxon>
        <taxon>Tracheophyta</taxon>
        <taxon>Spermatophyta</taxon>
        <taxon>Magnoliopsida</taxon>
        <taxon>eudicotyledons</taxon>
        <taxon>Gunneridae</taxon>
        <taxon>Pentapetalae</taxon>
        <taxon>rosids</taxon>
        <taxon>fabids</taxon>
        <taxon>Fabales</taxon>
        <taxon>Fabaceae</taxon>
        <taxon>Caesalpinioideae</taxon>
        <taxon>Cassia clade</taxon>
        <taxon>Senna</taxon>
    </lineage>
</organism>
<feature type="transmembrane region" description="Helical" evidence="9">
    <location>
        <begin position="988"/>
        <end position="1017"/>
    </location>
</feature>
<feature type="compositionally biased region" description="Basic and acidic residues" evidence="8">
    <location>
        <begin position="276"/>
        <end position="287"/>
    </location>
</feature>
<comment type="subcellular location">
    <subcellularLocation>
        <location evidence="1">Membrane</location>
        <topology evidence="1">Multi-pass membrane protein</topology>
    </subcellularLocation>
</comment>
<feature type="domain" description="C2" evidence="10">
    <location>
        <begin position="296"/>
        <end position="415"/>
    </location>
</feature>
<comment type="caution">
    <text evidence="11">The sequence shown here is derived from an EMBL/GenBank/DDBJ whole genome shotgun (WGS) entry which is preliminary data.</text>
</comment>
<accession>A0A834X5V4</accession>
<keyword evidence="3 9" id="KW-0812">Transmembrane</keyword>
<sequence length="1078" mass="122413">MTTPFQPPSSVRRVIVQVVEARDLLPKDGQGSSSPYVMAEFDGQRKRTTTRFKELNPVWNETLEFIVSDPDEMEFQVMEIEVYNDKKYGNGSGRKNQFLGKVKLYGTHFAKRGDETLVFFALERKSVFSWIRGEIGLKIYYYDEFMNQDQTHTGLPPQQNLTEQDQRTKTKTKSNTEPPAVNVEVEEEIDSEVPEPVEHSEVEEDSQSPFEIEESAPPVVNLNLNLNQNHLRDQDQDQPLPEILETHCIPKSKKMKAARAGGGGAAARERARNLKRSNGDDKIDHHHPPPVMTGKPAGNISERVAPRDDLVEPMQYLFVRVLKARGINAPCESPYVKIRTSRRFVRSKPASFHRPNKGSPEWHQVFALEHNNADTTLEISLWDSPTEKFLGGVCFDLSDVPVRDPPNTPLASQWYHLEAGAPGQKSVKVSGDIQLSVWIGTQSDEAFPEAWNSDAPYVAHTRPKVYQSPKLWYLRVNIIEAQDLKVVASNLPPLTTPDIRIKVQLGFQSARTRPGSMNQHSLSFHWNEDLMFVAGEPLEDSMVLVVEKYTTPSKEPTPLGHTLVQLSSIERRVDERRVASKWFALEGGGSSYRGRVLLRLCLEGGYHVLDEAAHVCSDFRPTAKQLWTPPVGILELGIVGARGLLPMKTKGTKGKGSTDAYCVAKYGKKWVRTRTITDNFDPRWNEQYTWQVFDPCTVITIGVFDNWRMFADVSEEKPDLRIGKVRIRVSTLEANKIYTNPYPLMVLSRTGLKKMGEIELAVRFSCPTLLPDTCRIYGQPLLPRMHYLRPIGVAQQEALRGAATRMVAQWLARSEPPLGKEVVHYMLDSDSNNWSMRKSKVHWFRIIGVIAWAVGLTKSLDNIKGWRNPLTTIFFHSMYIVLVWYPDLIIPTGFLYMVLIGIWCKRFKPRIPGGMDTRLSQAEAVDPDELDEEFDTIPSSKPADVVRMRYDRLRMVAARVQKVLGDVATQGERVQALVSWRDPKATKLFIGVCLGMTLILFVVPTKMVAVALGFYYLRHPMFRDPMPPARLNFFRRLPSLSDRRENLNSGSERWVGKGVRQRSDYLAFEKVVGIKEGK</sequence>
<dbReference type="InterPro" id="IPR035892">
    <property type="entry name" value="C2_domain_sf"/>
</dbReference>
<evidence type="ECO:0000256" key="5">
    <source>
        <dbReference type="ARBA" id="ARBA00022837"/>
    </source>
</evidence>
<feature type="region of interest" description="Disordered" evidence="8">
    <location>
        <begin position="151"/>
        <end position="210"/>
    </location>
</feature>
<protein>
    <submittedName>
        <fullName evidence="11">Protein QUIRKY</fullName>
    </submittedName>
</protein>
<feature type="domain" description="C2" evidence="10">
    <location>
        <begin position="1"/>
        <end position="119"/>
    </location>
</feature>
<evidence type="ECO:0000313" key="12">
    <source>
        <dbReference type="Proteomes" id="UP000634136"/>
    </source>
</evidence>
<dbReference type="InterPro" id="IPR047259">
    <property type="entry name" value="QUIRKY-like"/>
</dbReference>
<evidence type="ECO:0000256" key="4">
    <source>
        <dbReference type="ARBA" id="ARBA00022737"/>
    </source>
</evidence>
<dbReference type="CDD" id="cd08379">
    <property type="entry name" value="C2D_MCTP_PRT_plant"/>
    <property type="match status" value="1"/>
</dbReference>
<dbReference type="CDD" id="cd04019">
    <property type="entry name" value="C2C_MCTP_PRT_plant"/>
    <property type="match status" value="1"/>
</dbReference>
<dbReference type="InterPro" id="IPR047255">
    <property type="entry name" value="C2D_MCTP_PRT_plant"/>
</dbReference>
<feature type="compositionally biased region" description="Acidic residues" evidence="8">
    <location>
        <begin position="184"/>
        <end position="210"/>
    </location>
</feature>
<keyword evidence="12" id="KW-1185">Reference proteome</keyword>
<feature type="transmembrane region" description="Helical" evidence="9">
    <location>
        <begin position="880"/>
        <end position="904"/>
    </location>
</feature>
<feature type="domain" description="C2" evidence="10">
    <location>
        <begin position="615"/>
        <end position="742"/>
    </location>
</feature>
<feature type="domain" description="C2" evidence="10">
    <location>
        <begin position="452"/>
        <end position="583"/>
    </location>
</feature>
<evidence type="ECO:0000313" key="11">
    <source>
        <dbReference type="EMBL" id="KAF7838420.1"/>
    </source>
</evidence>
<dbReference type="EMBL" id="JAAIUW010000003">
    <property type="protein sequence ID" value="KAF7838420.1"/>
    <property type="molecule type" value="Genomic_DNA"/>
</dbReference>
<dbReference type="FunFam" id="2.60.40.150:FF:000090">
    <property type="entry name" value="C2 domain-containing protein"/>
    <property type="match status" value="1"/>
</dbReference>
<dbReference type="OrthoDB" id="67700at2759"/>
<keyword evidence="5" id="KW-0106">Calcium</keyword>
<evidence type="ECO:0000259" key="10">
    <source>
        <dbReference type="PROSITE" id="PS50004"/>
    </source>
</evidence>
<evidence type="ECO:0000256" key="2">
    <source>
        <dbReference type="ARBA" id="ARBA00007923"/>
    </source>
</evidence>
<dbReference type="InterPro" id="IPR013583">
    <property type="entry name" value="MCTP_C"/>
</dbReference>
<evidence type="ECO:0000256" key="3">
    <source>
        <dbReference type="ARBA" id="ARBA00022692"/>
    </source>
</evidence>
<proteinExistence type="inferred from homology"/>
<dbReference type="Gene3D" id="2.60.40.150">
    <property type="entry name" value="C2 domain"/>
    <property type="match status" value="4"/>
</dbReference>
<reference evidence="11" key="1">
    <citation type="submission" date="2020-09" db="EMBL/GenBank/DDBJ databases">
        <title>Genome-Enabled Discovery of Anthraquinone Biosynthesis in Senna tora.</title>
        <authorList>
            <person name="Kang S.-H."/>
            <person name="Pandey R.P."/>
            <person name="Lee C.-M."/>
            <person name="Sim J.-S."/>
            <person name="Jeong J.-T."/>
            <person name="Choi B.-S."/>
            <person name="Jung M."/>
            <person name="Ginzburg D."/>
            <person name="Zhao K."/>
            <person name="Won S.Y."/>
            <person name="Oh T.-J."/>
            <person name="Yu Y."/>
            <person name="Kim N.-H."/>
            <person name="Lee O.R."/>
            <person name="Lee T.-H."/>
            <person name="Bashyal P."/>
            <person name="Kim T.-S."/>
            <person name="Lee W.-H."/>
            <person name="Kawkins C."/>
            <person name="Kim C.-K."/>
            <person name="Kim J.S."/>
            <person name="Ahn B.O."/>
            <person name="Rhee S.Y."/>
            <person name="Sohng J.K."/>
        </authorList>
    </citation>
    <scope>NUCLEOTIDE SEQUENCE</scope>
    <source>
        <tissue evidence="11">Leaf</tissue>
    </source>
</reference>
<dbReference type="PANTHER" id="PTHR31425">
    <property type="entry name" value="PHOSPHORIBOSYLANTHRANILATE TRANSFERASE ISOFORM 1"/>
    <property type="match status" value="1"/>
</dbReference>
<evidence type="ECO:0000256" key="1">
    <source>
        <dbReference type="ARBA" id="ARBA00004141"/>
    </source>
</evidence>
<dbReference type="InterPro" id="IPR000008">
    <property type="entry name" value="C2_dom"/>
</dbReference>
<name>A0A834X5V4_9FABA</name>
<dbReference type="AlphaFoldDB" id="A0A834X5V4"/>
<keyword evidence="4" id="KW-0677">Repeat</keyword>
<comment type="similarity">
    <text evidence="2">Belongs to the MCTP family.</text>
</comment>
<evidence type="ECO:0000256" key="8">
    <source>
        <dbReference type="SAM" id="MobiDB-lite"/>
    </source>
</evidence>
<dbReference type="SMART" id="SM00239">
    <property type="entry name" value="C2"/>
    <property type="match status" value="4"/>
</dbReference>
<dbReference type="PANTHER" id="PTHR31425:SF36">
    <property type="entry name" value="PROTEIN QUIRKY"/>
    <property type="match status" value="1"/>
</dbReference>
<dbReference type="InterPro" id="IPR047258">
    <property type="entry name" value="C2C_MCTP_PRT_plant"/>
</dbReference>
<dbReference type="GO" id="GO:0016020">
    <property type="term" value="C:membrane"/>
    <property type="evidence" value="ECO:0007669"/>
    <property type="project" value="UniProtKB-SubCell"/>
</dbReference>
<dbReference type="SUPFAM" id="SSF49562">
    <property type="entry name" value="C2 domain (Calcium/lipid-binding domain, CaLB)"/>
    <property type="match status" value="4"/>
</dbReference>
<dbReference type="Proteomes" id="UP000634136">
    <property type="component" value="Unassembled WGS sequence"/>
</dbReference>
<feature type="compositionally biased region" description="Polar residues" evidence="8">
    <location>
        <begin position="151"/>
        <end position="163"/>
    </location>
</feature>
<feature type="region of interest" description="Disordered" evidence="8">
    <location>
        <begin position="276"/>
        <end position="299"/>
    </location>
</feature>
<evidence type="ECO:0000256" key="9">
    <source>
        <dbReference type="SAM" id="Phobius"/>
    </source>
</evidence>
<dbReference type="Pfam" id="PF00168">
    <property type="entry name" value="C2"/>
    <property type="match status" value="4"/>
</dbReference>
<gene>
    <name evidence="11" type="ORF">G2W53_006902</name>
</gene>
<dbReference type="PROSITE" id="PS50004">
    <property type="entry name" value="C2"/>
    <property type="match status" value="4"/>
</dbReference>
<keyword evidence="6 9" id="KW-1133">Transmembrane helix</keyword>
<keyword evidence="7 9" id="KW-0472">Membrane</keyword>
<evidence type="ECO:0000256" key="7">
    <source>
        <dbReference type="ARBA" id="ARBA00023136"/>
    </source>
</evidence>